<gene>
    <name evidence="1" type="ORF">SAMEA3538780_00983</name>
</gene>
<comment type="caution">
    <text evidence="1">The sequence shown here is derived from an EMBL/GenBank/DDBJ whole genome shotgun (WGS) entry which is preliminary data.</text>
</comment>
<organism evidence="1 2">
    <name type="scientific">Klebsiella quasivariicola</name>
    <dbReference type="NCBI Taxonomy" id="2026240"/>
    <lineage>
        <taxon>Bacteria</taxon>
        <taxon>Pseudomonadati</taxon>
        <taxon>Pseudomonadota</taxon>
        <taxon>Gammaproteobacteria</taxon>
        <taxon>Enterobacterales</taxon>
        <taxon>Enterobacteriaceae</taxon>
        <taxon>Klebsiella/Raoultella group</taxon>
        <taxon>Klebsiella</taxon>
        <taxon>Klebsiella pneumoniae complex</taxon>
    </lineage>
</organism>
<dbReference type="RefSeq" id="WP_080844673.1">
    <property type="nucleotide sequence ID" value="NZ_UJZG01000002.1"/>
</dbReference>
<name>A0A8B4TS36_9ENTR</name>
<evidence type="ECO:0000313" key="2">
    <source>
        <dbReference type="Proteomes" id="UP000257712"/>
    </source>
</evidence>
<accession>A0A8B4TS36</accession>
<sequence length="251" mass="27720">MGITLFTDNAASVISDADEFYPGWDTTDLQRMEIFSYSGIGGNMMPGEEKSVAVADPQFVSGPWVEFTNYGSDVPHLQLGMTDTSLQTWLVLVDPNNSNLNRMIMSSYKGSNSTDHPGLSIAIDANGRLVLLVGRYNTTSGVYGAQFVPLSQFDYTKPFLVAITCNDRTYTIKNLTSGLSNSYTLLASEERSYGPEIYVGKAPYSWYGDQNGKTRIAAYAVFNRVLSDTELGDFRAYLLKCIQAKYPSVIF</sequence>
<dbReference type="Proteomes" id="UP000257712">
    <property type="component" value="Unassembled WGS sequence"/>
</dbReference>
<dbReference type="SUPFAM" id="SSF49899">
    <property type="entry name" value="Concanavalin A-like lectins/glucanases"/>
    <property type="match status" value="1"/>
</dbReference>
<protein>
    <submittedName>
        <fullName evidence="1">Uncharacterized protein</fullName>
    </submittedName>
</protein>
<dbReference type="AlphaFoldDB" id="A0A8B4TS36"/>
<dbReference type="InterPro" id="IPR013320">
    <property type="entry name" value="ConA-like_dom_sf"/>
</dbReference>
<reference evidence="1 2" key="1">
    <citation type="submission" date="2018-08" db="EMBL/GenBank/DDBJ databases">
        <authorList>
            <consortium name="Pathogen Informatics"/>
        </authorList>
    </citation>
    <scope>NUCLEOTIDE SEQUENCE [LARGE SCALE GENOMIC DNA]</scope>
    <source>
        <strain evidence="1 2">EuSCAPE_IT371</strain>
    </source>
</reference>
<dbReference type="EMBL" id="UJZG01000002">
    <property type="protein sequence ID" value="SXD89950.1"/>
    <property type="molecule type" value="Genomic_DNA"/>
</dbReference>
<evidence type="ECO:0000313" key="1">
    <source>
        <dbReference type="EMBL" id="SXD89950.1"/>
    </source>
</evidence>
<proteinExistence type="predicted"/>